<dbReference type="InterPro" id="IPR005182">
    <property type="entry name" value="YdbS-like_PH"/>
</dbReference>
<keyword evidence="1" id="KW-0812">Transmembrane</keyword>
<feature type="domain" description="YdbS-like PH" evidence="2">
    <location>
        <begin position="74"/>
        <end position="152"/>
    </location>
</feature>
<evidence type="ECO:0000313" key="3">
    <source>
        <dbReference type="EMBL" id="MDN5203462.1"/>
    </source>
</evidence>
<name>A0ABT8KU05_9BACT</name>
<keyword evidence="1" id="KW-1133">Transmembrane helix</keyword>
<proteinExistence type="predicted"/>
<dbReference type="InterPro" id="IPR014529">
    <property type="entry name" value="UCP026631"/>
</dbReference>
<dbReference type="RefSeq" id="WP_346753484.1">
    <property type="nucleotide sequence ID" value="NZ_JAUJEA010000007.1"/>
</dbReference>
<evidence type="ECO:0000259" key="2">
    <source>
        <dbReference type="Pfam" id="PF03703"/>
    </source>
</evidence>
<sequence length="504" mass="58992">MEKLNDFHIPTRQATAAVILFFIKFLKISVKQAWPFILSVLYGARKMELGEWQIYLIVIGTAAIYLTVSILSYLKFYYYVKDNEIVIEKGIISKTKLNIPFEKVQTVNFKQNVVQQIFKVVTFEVDSAGSNKQEISLSAITEDKANQLREYILTEKQKIDQTEKVPVSEEQTIPESVEEKTILKLGIADLIKVGVTQNHFKSLGILMAFVFWIYSQYTEIFQGSDVGEEEFKEAYQSYHNETILLILFFGFFLFLTPFFISLIASVVRNFDLIFSISTDGLKLRNGLFNKQQRSTTLKKVQVLAWGRNPLQKLLQLFTIKVYPAASSQQSMKKILNIPGSKKEQVEEVINTLFASEDLENMKEHRIQKNFISRNFLMLGIVPSIIAIILSFYFFGFNALYWMFLLPVSFLVFYFRYQKWRYFMNEEVLKIQHGLFGLHHKLIYWYKIQAVRISQTPYQLRKGLANIHFYMAGNYIKIPYIKLEKAIAIQNYVLYKIESDKRDWM</sequence>
<gene>
    <name evidence="3" type="ORF">QQ008_18895</name>
</gene>
<organism evidence="3 4">
    <name type="scientific">Splendidivirga corallicola</name>
    <dbReference type="NCBI Taxonomy" id="3051826"/>
    <lineage>
        <taxon>Bacteria</taxon>
        <taxon>Pseudomonadati</taxon>
        <taxon>Bacteroidota</taxon>
        <taxon>Cytophagia</taxon>
        <taxon>Cytophagales</taxon>
        <taxon>Splendidivirgaceae</taxon>
        <taxon>Splendidivirga</taxon>
    </lineage>
</organism>
<reference evidence="3" key="1">
    <citation type="submission" date="2023-06" db="EMBL/GenBank/DDBJ databases">
        <title>Genomic of Parafulvivirga corallium.</title>
        <authorList>
            <person name="Wang G."/>
        </authorList>
    </citation>
    <scope>NUCLEOTIDE SEQUENCE</scope>
    <source>
        <strain evidence="3">BMA10</strain>
    </source>
</reference>
<dbReference type="PANTHER" id="PTHR34473:SF2">
    <property type="entry name" value="UPF0699 TRANSMEMBRANE PROTEIN YDBT"/>
    <property type="match status" value="1"/>
</dbReference>
<dbReference type="PIRSF" id="PIRSF026631">
    <property type="entry name" value="UCP026631"/>
    <property type="match status" value="1"/>
</dbReference>
<evidence type="ECO:0000256" key="1">
    <source>
        <dbReference type="SAM" id="Phobius"/>
    </source>
</evidence>
<feature type="transmembrane region" description="Helical" evidence="1">
    <location>
        <begin position="54"/>
        <end position="74"/>
    </location>
</feature>
<dbReference type="Proteomes" id="UP001172082">
    <property type="component" value="Unassembled WGS sequence"/>
</dbReference>
<feature type="transmembrane region" description="Helical" evidence="1">
    <location>
        <begin position="12"/>
        <end position="34"/>
    </location>
</feature>
<feature type="transmembrane region" description="Helical" evidence="1">
    <location>
        <begin position="243"/>
        <end position="267"/>
    </location>
</feature>
<keyword evidence="4" id="KW-1185">Reference proteome</keyword>
<dbReference type="EMBL" id="JAUJEA010000007">
    <property type="protein sequence ID" value="MDN5203462.1"/>
    <property type="molecule type" value="Genomic_DNA"/>
</dbReference>
<dbReference type="PANTHER" id="PTHR34473">
    <property type="entry name" value="UPF0699 TRANSMEMBRANE PROTEIN YDBS"/>
    <property type="match status" value="1"/>
</dbReference>
<accession>A0ABT8KU05</accession>
<feature type="transmembrane region" description="Helical" evidence="1">
    <location>
        <begin position="399"/>
        <end position="416"/>
    </location>
</feature>
<evidence type="ECO:0000313" key="4">
    <source>
        <dbReference type="Proteomes" id="UP001172082"/>
    </source>
</evidence>
<comment type="caution">
    <text evidence="3">The sequence shown here is derived from an EMBL/GenBank/DDBJ whole genome shotgun (WGS) entry which is preliminary data.</text>
</comment>
<feature type="transmembrane region" description="Helical" evidence="1">
    <location>
        <begin position="200"/>
        <end position="217"/>
    </location>
</feature>
<feature type="domain" description="YdbS-like PH" evidence="2">
    <location>
        <begin position="416"/>
        <end position="491"/>
    </location>
</feature>
<protein>
    <submittedName>
        <fullName evidence="3">PH domain-containing protein</fullName>
    </submittedName>
</protein>
<dbReference type="Pfam" id="PF03703">
    <property type="entry name" value="bPH_2"/>
    <property type="match status" value="3"/>
</dbReference>
<feature type="transmembrane region" description="Helical" evidence="1">
    <location>
        <begin position="375"/>
        <end position="393"/>
    </location>
</feature>
<feature type="domain" description="YdbS-like PH" evidence="2">
    <location>
        <begin position="271"/>
        <end position="351"/>
    </location>
</feature>
<keyword evidence="1" id="KW-0472">Membrane</keyword>